<reference evidence="2 3" key="1">
    <citation type="journal article" date="2015" name="Nat. Commun.">
        <title>Lucilia cuprina genome unlocks parasitic fly biology to underpin future interventions.</title>
        <authorList>
            <person name="Anstead C.A."/>
            <person name="Korhonen P.K."/>
            <person name="Young N.D."/>
            <person name="Hall R.S."/>
            <person name="Jex A.R."/>
            <person name="Murali S.C."/>
            <person name="Hughes D.S."/>
            <person name="Lee S.F."/>
            <person name="Perry T."/>
            <person name="Stroehlein A.J."/>
            <person name="Ansell B.R."/>
            <person name="Breugelmans B."/>
            <person name="Hofmann A."/>
            <person name="Qu J."/>
            <person name="Dugan S."/>
            <person name="Lee S.L."/>
            <person name="Chao H."/>
            <person name="Dinh H."/>
            <person name="Han Y."/>
            <person name="Doddapaneni H.V."/>
            <person name="Worley K.C."/>
            <person name="Muzny D.M."/>
            <person name="Ioannidis P."/>
            <person name="Waterhouse R.M."/>
            <person name="Zdobnov E.M."/>
            <person name="James P.J."/>
            <person name="Bagnall N.H."/>
            <person name="Kotze A.C."/>
            <person name="Gibbs R.A."/>
            <person name="Richards S."/>
            <person name="Batterham P."/>
            <person name="Gasser R.B."/>
        </authorList>
    </citation>
    <scope>NUCLEOTIDE SEQUENCE [LARGE SCALE GENOMIC DNA]</scope>
    <source>
        <strain evidence="2 3">LS</strain>
        <tissue evidence="2">Full body</tissue>
    </source>
</reference>
<gene>
    <name evidence="2" type="ORF">FF38_09806</name>
</gene>
<evidence type="ECO:0000256" key="1">
    <source>
        <dbReference type="SAM" id="MobiDB-lite"/>
    </source>
</evidence>
<protein>
    <recommendedName>
        <fullName evidence="4">MADF domain-containing protein</fullName>
    </recommendedName>
</protein>
<evidence type="ECO:0000313" key="3">
    <source>
        <dbReference type="Proteomes" id="UP000037069"/>
    </source>
</evidence>
<dbReference type="EMBL" id="JRES01001589">
    <property type="protein sequence ID" value="KNC21672.1"/>
    <property type="molecule type" value="Genomic_DNA"/>
</dbReference>
<feature type="region of interest" description="Disordered" evidence="1">
    <location>
        <begin position="269"/>
        <end position="310"/>
    </location>
</feature>
<name>A0A0L0BNP5_LUCCU</name>
<dbReference type="AlphaFoldDB" id="A0A0L0BNP5"/>
<feature type="compositionally biased region" description="Acidic residues" evidence="1">
    <location>
        <begin position="90"/>
        <end position="115"/>
    </location>
</feature>
<feature type="region of interest" description="Disordered" evidence="1">
    <location>
        <begin position="80"/>
        <end position="207"/>
    </location>
</feature>
<keyword evidence="3" id="KW-1185">Reference proteome</keyword>
<accession>A0A0L0BNP5</accession>
<dbReference type="OrthoDB" id="7863539at2759"/>
<organism evidence="2 3">
    <name type="scientific">Lucilia cuprina</name>
    <name type="common">Green bottle fly</name>
    <name type="synonym">Australian sheep blowfly</name>
    <dbReference type="NCBI Taxonomy" id="7375"/>
    <lineage>
        <taxon>Eukaryota</taxon>
        <taxon>Metazoa</taxon>
        <taxon>Ecdysozoa</taxon>
        <taxon>Arthropoda</taxon>
        <taxon>Hexapoda</taxon>
        <taxon>Insecta</taxon>
        <taxon>Pterygota</taxon>
        <taxon>Neoptera</taxon>
        <taxon>Endopterygota</taxon>
        <taxon>Diptera</taxon>
        <taxon>Brachycera</taxon>
        <taxon>Muscomorpha</taxon>
        <taxon>Oestroidea</taxon>
        <taxon>Calliphoridae</taxon>
        <taxon>Luciliinae</taxon>
        <taxon>Lucilia</taxon>
    </lineage>
</organism>
<feature type="compositionally biased region" description="Low complexity" evidence="1">
    <location>
        <begin position="197"/>
        <end position="207"/>
    </location>
</feature>
<sequence length="482" mass="52074">MPIQLDKILGDIANEKVLHPNYQGATKKEIDDAWTRVGKNSNLSVHESRSIFKVLQKKYEQEKLKDSSAWKLFGLMDQIHKKVEPKVDEKEDEPNAPMEEDEEYEMLEVQEDEDNGQAGHSGESASEGESPAKSNCSTASPEKEDKPVAKTLNRQQTTPTSNAHHQQQQQADKTPSTKLLNTLAAAANTPKSNTNMATPQTPSATAAALQKKGITMKKTTGNQQGRSLINQNLKQQQSKITGRTAANAGAMHGLEVGKTIQLPDSLKRKLSEDQPTTPQTKRANQQSTPQSNSASPSAKSASPHRQQHTTTAQLLQLKQDRNDQQQSTNVTNATNTTGINLITIPANPTATGLVNGLISSGGGGPSSSTAATVASTASTNGFSPRIEEIDFRNDIIFDANNGVNGTALAGKVANSSEIINLGNFDNSLPPTFFKNLCNSSRHEALGLYVANVMNRLRPRSAAKLEVGILRAILDIQSEELEQ</sequence>
<evidence type="ECO:0008006" key="4">
    <source>
        <dbReference type="Google" id="ProtNLM"/>
    </source>
</evidence>
<dbReference type="OMA" id="SLMHQIH"/>
<proteinExistence type="predicted"/>
<feature type="compositionally biased region" description="Low complexity" evidence="1">
    <location>
        <begin position="179"/>
        <end position="189"/>
    </location>
</feature>
<feature type="compositionally biased region" description="Low complexity" evidence="1">
    <location>
        <begin position="118"/>
        <end position="134"/>
    </location>
</feature>
<feature type="compositionally biased region" description="Basic and acidic residues" evidence="1">
    <location>
        <begin position="80"/>
        <end position="89"/>
    </location>
</feature>
<comment type="caution">
    <text evidence="2">The sequence shown here is derived from an EMBL/GenBank/DDBJ whole genome shotgun (WGS) entry which is preliminary data.</text>
</comment>
<feature type="compositionally biased region" description="Low complexity" evidence="1">
    <location>
        <begin position="289"/>
        <end position="310"/>
    </location>
</feature>
<feature type="compositionally biased region" description="Polar residues" evidence="1">
    <location>
        <begin position="152"/>
        <end position="178"/>
    </location>
</feature>
<evidence type="ECO:0000313" key="2">
    <source>
        <dbReference type="EMBL" id="KNC21672.1"/>
    </source>
</evidence>
<dbReference type="Proteomes" id="UP000037069">
    <property type="component" value="Unassembled WGS sequence"/>
</dbReference>
<feature type="compositionally biased region" description="Polar residues" evidence="1">
    <location>
        <begin position="273"/>
        <end position="288"/>
    </location>
</feature>